<dbReference type="AlphaFoldDB" id="A3DMK6"/>
<dbReference type="eggNOG" id="arCOG00724">
    <property type="taxonomic scope" value="Archaea"/>
</dbReference>
<dbReference type="HOGENOM" id="CLU_2550432_0_0_2"/>
<accession>A3DMK6</accession>
<reference evidence="2" key="1">
    <citation type="journal article" date="2009" name="BMC Genomics">
        <title>The complete genome sequence of Staphylothermus marinus reveals differences in sulfur metabolism among heterotrophic Crenarchaeota.</title>
        <authorList>
            <person name="Anderson I.J."/>
            <person name="Dharmarajan L."/>
            <person name="Rodriguez J."/>
            <person name="Hooper S."/>
            <person name="Porat I."/>
            <person name="Ulrich L.E."/>
            <person name="Elkins J.G."/>
            <person name="Mavromatis K."/>
            <person name="Sun H."/>
            <person name="Land M."/>
            <person name="Lapidus A."/>
            <person name="Lucas S."/>
            <person name="Barry K."/>
            <person name="Huber H."/>
            <person name="Zhulin I.B."/>
            <person name="Whitman W.B."/>
            <person name="Mukhopadhyay B."/>
            <person name="Woese C."/>
            <person name="Bristow J."/>
            <person name="Kyrpides N."/>
        </authorList>
    </citation>
    <scope>NUCLEOTIDE SEQUENCE [LARGE SCALE GENOMIC DNA]</scope>
    <source>
        <strain evidence="2">ATCC 43588 / DSM 3639 / JCM 9404 / F1</strain>
    </source>
</reference>
<sequence>MRVGDAILLITGILGSVRGTTRLHKLVFLLAIEGKIDIGAEFIPYYYGPWSPDVQEAITSLIKEGLISVISENDQLRISRHI</sequence>
<proteinExistence type="predicted"/>
<reference evidence="1 2" key="2">
    <citation type="journal article" date="2009" name="Stand. Genomic Sci.">
        <title>Complete genome sequence of Staphylothermus marinus Stetter and Fiala 1986 type strain F1.</title>
        <authorList>
            <person name="Anderson I.J."/>
            <person name="Sun H."/>
            <person name="Lapidus A."/>
            <person name="Copeland A."/>
            <person name="Glavina Del Rio T."/>
            <person name="Tice H."/>
            <person name="Dalin E."/>
            <person name="Lucas S."/>
            <person name="Barry K."/>
            <person name="Land M."/>
            <person name="Richardson P."/>
            <person name="Huber H."/>
            <person name="Kyrpides N.C."/>
        </authorList>
    </citation>
    <scope>NUCLEOTIDE SEQUENCE [LARGE SCALE GENOMIC DNA]</scope>
    <source>
        <strain evidence="2">ATCC 43588 / DSM 3639 / JCM 9404 / F1</strain>
    </source>
</reference>
<dbReference type="KEGG" id="smr:Smar_0765"/>
<organism evidence="1 2">
    <name type="scientific">Staphylothermus marinus (strain ATCC 43588 / DSM 3639 / JCM 9404 / F1)</name>
    <dbReference type="NCBI Taxonomy" id="399550"/>
    <lineage>
        <taxon>Archaea</taxon>
        <taxon>Thermoproteota</taxon>
        <taxon>Thermoprotei</taxon>
        <taxon>Desulfurococcales</taxon>
        <taxon>Desulfurococcaceae</taxon>
        <taxon>Staphylothermus</taxon>
    </lineage>
</organism>
<dbReference type="GeneID" id="4907871"/>
<dbReference type="Proteomes" id="UP000000254">
    <property type="component" value="Chromosome"/>
</dbReference>
<protein>
    <submittedName>
        <fullName evidence="1">Uncharacterized protein</fullName>
    </submittedName>
</protein>
<dbReference type="RefSeq" id="WP_011839057.1">
    <property type="nucleotide sequence ID" value="NC_009033.1"/>
</dbReference>
<dbReference type="STRING" id="399550.Smar_0765"/>
<gene>
    <name evidence="1" type="ordered locus">Smar_0765</name>
</gene>
<dbReference type="OrthoDB" id="34535at2157"/>
<dbReference type="EMBL" id="CP000575">
    <property type="protein sequence ID" value="ABN69866.1"/>
    <property type="molecule type" value="Genomic_DNA"/>
</dbReference>
<evidence type="ECO:0000313" key="2">
    <source>
        <dbReference type="Proteomes" id="UP000000254"/>
    </source>
</evidence>
<evidence type="ECO:0000313" key="1">
    <source>
        <dbReference type="EMBL" id="ABN69866.1"/>
    </source>
</evidence>
<keyword evidence="2" id="KW-1185">Reference proteome</keyword>
<name>A3DMK6_STAMF</name>